<accession>A0A9D2IUG6</accession>
<dbReference type="Proteomes" id="UP000824041">
    <property type="component" value="Unassembled WGS sequence"/>
</dbReference>
<name>A0A9D2IUG6_9FIRM</name>
<reference evidence="1" key="2">
    <citation type="submission" date="2021-04" db="EMBL/GenBank/DDBJ databases">
        <authorList>
            <person name="Gilroy R."/>
        </authorList>
    </citation>
    <scope>NUCLEOTIDE SEQUENCE</scope>
    <source>
        <strain evidence="1">14324</strain>
    </source>
</reference>
<comment type="caution">
    <text evidence="1">The sequence shown here is derived from an EMBL/GenBank/DDBJ whole genome shotgun (WGS) entry which is preliminary data.</text>
</comment>
<evidence type="ECO:0000313" key="2">
    <source>
        <dbReference type="Proteomes" id="UP000824041"/>
    </source>
</evidence>
<dbReference type="AlphaFoldDB" id="A0A9D2IUG6"/>
<protein>
    <submittedName>
        <fullName evidence="1">Uncharacterized protein</fullName>
    </submittedName>
</protein>
<reference evidence="1" key="1">
    <citation type="journal article" date="2021" name="PeerJ">
        <title>Extensive microbial diversity within the chicken gut microbiome revealed by metagenomics and culture.</title>
        <authorList>
            <person name="Gilroy R."/>
            <person name="Ravi A."/>
            <person name="Getino M."/>
            <person name="Pursley I."/>
            <person name="Horton D.L."/>
            <person name="Alikhan N.F."/>
            <person name="Baker D."/>
            <person name="Gharbi K."/>
            <person name="Hall N."/>
            <person name="Watson M."/>
            <person name="Adriaenssens E.M."/>
            <person name="Foster-Nyarko E."/>
            <person name="Jarju S."/>
            <person name="Secka A."/>
            <person name="Antonio M."/>
            <person name="Oren A."/>
            <person name="Chaudhuri R.R."/>
            <person name="La Ragione R."/>
            <person name="Hildebrand F."/>
            <person name="Pallen M.J."/>
        </authorList>
    </citation>
    <scope>NUCLEOTIDE SEQUENCE</scope>
    <source>
        <strain evidence="1">14324</strain>
    </source>
</reference>
<dbReference type="EMBL" id="DXBU01000143">
    <property type="protein sequence ID" value="HIZ23265.1"/>
    <property type="molecule type" value="Genomic_DNA"/>
</dbReference>
<sequence>MVGNLNADASEALAAGETRDIEQYYHPFGFETVCGEQFQKYISGTATREEVLTALTEEWLRLVNTTE</sequence>
<evidence type="ECO:0000313" key="1">
    <source>
        <dbReference type="EMBL" id="HIZ23265.1"/>
    </source>
</evidence>
<organism evidence="1 2">
    <name type="scientific">Candidatus Blautia faecigallinarum</name>
    <dbReference type="NCBI Taxonomy" id="2838488"/>
    <lineage>
        <taxon>Bacteria</taxon>
        <taxon>Bacillati</taxon>
        <taxon>Bacillota</taxon>
        <taxon>Clostridia</taxon>
        <taxon>Lachnospirales</taxon>
        <taxon>Lachnospiraceae</taxon>
        <taxon>Blautia</taxon>
    </lineage>
</organism>
<proteinExistence type="predicted"/>
<gene>
    <name evidence="1" type="ORF">IAA21_10795</name>
</gene>